<protein>
    <submittedName>
        <fullName evidence="2">Uncharacterized protein</fullName>
    </submittedName>
</protein>
<sequence length="554" mass="62444">MRLLKTIDENILKWFLGIFLFFIPLYMKFPLRNVTFTYISIRLDDFVAILIIAIFVVQLLRRKISFQNLPFKKYFGLYWLILFAALASGIYLTQTIDYTSIGFLHAARRVQYMMLFFIAFASVRSVKDFKFFMYIFLMSLLIVNIYGLGQRLYGFPAISTMNPEFAKGRVLYLTPEARLSSTFAGHYDLGAYLVLLFPLMWGLYFAHEKFILSLREKMFILSAAVLPVLVNVTTVAWLAFGFSSLDLVQIILTTRLFLFILLLTTISATLLLSLKGQIQRWAILGIIILSVIVLVGTASRTSSIAYLVSISGFLLFFKEFRYLIFVLIFSLTLTAFDTDLVQRWARTIQVKQIIINRKTGEQVVVQKIRPDELPAGTAFVGEGSALDTKASALLKQELINKATMSGSASSAADYQTYSAVAGDISISTRLQVSWPRAIKAFLRNPFLGTGPSSITESSDGDYFRMIGETGLLGLVSFFMIFVVLGKFLFDKLRLLRGNAKILVYAVVFGVMGLFINATLIDVFEASKVAYTLWAILGLCIALVHLDKTELEKLS</sequence>
<feature type="transmembrane region" description="Helical" evidence="1">
    <location>
        <begin position="189"/>
        <end position="206"/>
    </location>
</feature>
<feature type="transmembrane region" description="Helical" evidence="1">
    <location>
        <begin position="527"/>
        <end position="545"/>
    </location>
</feature>
<feature type="transmembrane region" description="Helical" evidence="1">
    <location>
        <begin position="218"/>
        <end position="240"/>
    </location>
</feature>
<feature type="transmembrane region" description="Helical" evidence="1">
    <location>
        <begin position="252"/>
        <end position="274"/>
    </location>
</feature>
<gene>
    <name evidence="2" type="ORF">A3B02_00585</name>
</gene>
<accession>A0A1F7J9U7</accession>
<feature type="transmembrane region" description="Helical" evidence="1">
    <location>
        <begin position="471"/>
        <end position="489"/>
    </location>
</feature>
<feature type="transmembrane region" description="Helical" evidence="1">
    <location>
        <begin position="12"/>
        <end position="29"/>
    </location>
</feature>
<organism evidence="2 3">
    <name type="scientific">Candidatus Roizmanbacteria bacterium RIFCSPLOWO2_01_FULL_42_14</name>
    <dbReference type="NCBI Taxonomy" id="1802068"/>
    <lineage>
        <taxon>Bacteria</taxon>
        <taxon>Candidatus Roizmaniibacteriota</taxon>
    </lineage>
</organism>
<feature type="transmembrane region" description="Helical" evidence="1">
    <location>
        <begin position="320"/>
        <end position="336"/>
    </location>
</feature>
<feature type="transmembrane region" description="Helical" evidence="1">
    <location>
        <begin position="77"/>
        <end position="94"/>
    </location>
</feature>
<evidence type="ECO:0000313" key="3">
    <source>
        <dbReference type="Proteomes" id="UP000178914"/>
    </source>
</evidence>
<proteinExistence type="predicted"/>
<name>A0A1F7J9U7_9BACT</name>
<feature type="transmembrane region" description="Helical" evidence="1">
    <location>
        <begin position="106"/>
        <end position="124"/>
    </location>
</feature>
<dbReference type="InterPro" id="IPR051533">
    <property type="entry name" value="WaaL-like"/>
</dbReference>
<evidence type="ECO:0000256" key="1">
    <source>
        <dbReference type="SAM" id="Phobius"/>
    </source>
</evidence>
<keyword evidence="1" id="KW-0472">Membrane</keyword>
<dbReference type="AlphaFoldDB" id="A0A1F7J9U7"/>
<dbReference type="PANTHER" id="PTHR37422">
    <property type="entry name" value="TEICHURONIC ACID BIOSYNTHESIS PROTEIN TUAE"/>
    <property type="match status" value="1"/>
</dbReference>
<dbReference type="STRING" id="1802068.A3B02_00585"/>
<feature type="transmembrane region" description="Helical" evidence="1">
    <location>
        <begin position="281"/>
        <end position="308"/>
    </location>
</feature>
<reference evidence="2 3" key="1">
    <citation type="journal article" date="2016" name="Nat. Commun.">
        <title>Thousands of microbial genomes shed light on interconnected biogeochemical processes in an aquifer system.</title>
        <authorList>
            <person name="Anantharaman K."/>
            <person name="Brown C.T."/>
            <person name="Hug L.A."/>
            <person name="Sharon I."/>
            <person name="Castelle C.J."/>
            <person name="Probst A.J."/>
            <person name="Thomas B.C."/>
            <person name="Singh A."/>
            <person name="Wilkins M.J."/>
            <person name="Karaoz U."/>
            <person name="Brodie E.L."/>
            <person name="Williams K.H."/>
            <person name="Hubbard S.S."/>
            <person name="Banfield J.F."/>
        </authorList>
    </citation>
    <scope>NUCLEOTIDE SEQUENCE [LARGE SCALE GENOMIC DNA]</scope>
</reference>
<feature type="transmembrane region" description="Helical" evidence="1">
    <location>
        <begin position="501"/>
        <end position="520"/>
    </location>
</feature>
<keyword evidence="1" id="KW-0812">Transmembrane</keyword>
<comment type="caution">
    <text evidence="2">The sequence shown here is derived from an EMBL/GenBank/DDBJ whole genome shotgun (WGS) entry which is preliminary data.</text>
</comment>
<keyword evidence="1" id="KW-1133">Transmembrane helix</keyword>
<dbReference type="PANTHER" id="PTHR37422:SF13">
    <property type="entry name" value="LIPOPOLYSACCHARIDE BIOSYNTHESIS PROTEIN PA4999-RELATED"/>
    <property type="match status" value="1"/>
</dbReference>
<evidence type="ECO:0000313" key="2">
    <source>
        <dbReference type="EMBL" id="OGK52356.1"/>
    </source>
</evidence>
<feature type="transmembrane region" description="Helical" evidence="1">
    <location>
        <begin position="35"/>
        <end position="57"/>
    </location>
</feature>
<dbReference type="Proteomes" id="UP000178914">
    <property type="component" value="Unassembled WGS sequence"/>
</dbReference>
<dbReference type="EMBL" id="MGAS01000009">
    <property type="protein sequence ID" value="OGK52356.1"/>
    <property type="molecule type" value="Genomic_DNA"/>
</dbReference>
<feature type="transmembrane region" description="Helical" evidence="1">
    <location>
        <begin position="131"/>
        <end position="149"/>
    </location>
</feature>